<dbReference type="Proteomes" id="UP000240424">
    <property type="component" value="Unassembled WGS sequence"/>
</dbReference>
<proteinExistence type="predicted"/>
<accession>A0A2U3PH63</accession>
<dbReference type="AlphaFoldDB" id="A0A2U3PH63"/>
<feature type="non-terminal residue" evidence="1">
    <location>
        <position position="1"/>
    </location>
</feature>
<keyword evidence="2" id="KW-1185">Reference proteome</keyword>
<evidence type="ECO:0000313" key="2">
    <source>
        <dbReference type="Proteomes" id="UP000240424"/>
    </source>
</evidence>
<gene>
    <name evidence="1" type="ORF">MNAB215_5303</name>
</gene>
<protein>
    <submittedName>
        <fullName evidence="1">Mycobacterium numidiamassiliense ORFan</fullName>
    </submittedName>
</protein>
<organism evidence="1 2">
    <name type="scientific">Mycobacterium numidiamassiliense</name>
    <dbReference type="NCBI Taxonomy" id="1841861"/>
    <lineage>
        <taxon>Bacteria</taxon>
        <taxon>Bacillati</taxon>
        <taxon>Actinomycetota</taxon>
        <taxon>Actinomycetes</taxon>
        <taxon>Mycobacteriales</taxon>
        <taxon>Mycobacteriaceae</taxon>
        <taxon>Mycobacterium</taxon>
    </lineage>
</organism>
<evidence type="ECO:0000313" key="1">
    <source>
        <dbReference type="EMBL" id="SPM43081.1"/>
    </source>
</evidence>
<name>A0A2U3PH63_9MYCO</name>
<sequence>VKSRIAYTKPSVTEFEVLSLCFPANSTLYSAGAEAQ</sequence>
<reference evidence="1 2" key="1">
    <citation type="submission" date="2017-01" db="EMBL/GenBank/DDBJ databases">
        <authorList>
            <consortium name="Urmite Genomes"/>
        </authorList>
    </citation>
    <scope>NUCLEOTIDE SEQUENCE [LARGE SCALE GENOMIC DNA]</scope>
    <source>
        <strain evidence="1 2">AB215</strain>
    </source>
</reference>
<dbReference type="EMBL" id="FUEZ01000004">
    <property type="protein sequence ID" value="SPM43081.1"/>
    <property type="molecule type" value="Genomic_DNA"/>
</dbReference>